<dbReference type="Gene3D" id="3.20.20.60">
    <property type="entry name" value="Phosphoenolpyruvate-binding domains"/>
    <property type="match status" value="1"/>
</dbReference>
<evidence type="ECO:0000256" key="7">
    <source>
        <dbReference type="ARBA" id="ARBA00022741"/>
    </source>
</evidence>
<dbReference type="AlphaFoldDB" id="I3V1B7"/>
<evidence type="ECO:0000256" key="13">
    <source>
        <dbReference type="NCBIfam" id="TIGR01064"/>
    </source>
</evidence>
<evidence type="ECO:0000256" key="6">
    <source>
        <dbReference type="ARBA" id="ARBA00022723"/>
    </source>
</evidence>
<dbReference type="InterPro" id="IPR015806">
    <property type="entry name" value="Pyrv_Knase_insert_dom_sf"/>
</dbReference>
<evidence type="ECO:0000256" key="14">
    <source>
        <dbReference type="RuleBase" id="RU000504"/>
    </source>
</evidence>
<sequence length="502" mass="54051">MLSQHNFSNLLSEMRESSSLEGIGMTIRRTKIVATLGPASNSPQVIEALILAGLDVARLNFSHGTPSEHITRARLIREIAAKHGRHVALLGDLQGPKIRIAKFTNKRIELKVGDTFSFSTSHPLMSGNEQVVGIDYPDLVKDCGVGDELLLDDGRVVMRVESTTPEALHCIVTVGGPLSDHKGINRKGGGLTAPALTEKDKADIKLAAQMDLDYLAVSFPRDAKDMEYARKLRDESGGTAWLVSKIERAEAVADDQTLDELIAASDAVMVARGDLGVEIGDAELIAIQKKIILHARRNNKAVIVATQMMESMISSPMPTRAEVSDVANAVLDNTDAVMLSAESAAGAYPIEAVRAMARICSGAEKHPTNVKSSHRLHTTFGRCDESIALAALYTANHFPGVKAIISLTESGFTPLIMSRLRSHVPIYALSPHRATQARSSLFRGVYPIAFDPASLPSETVSEAAIGELLKRDLVQPGDWIILTKGDSYNVVGGTNGMKILQV</sequence>
<keyword evidence="9" id="KW-0067">ATP-binding</keyword>
<dbReference type="HOGENOM" id="CLU_015439_0_2_6"/>
<accession>I3V1B7</accession>
<dbReference type="InterPro" id="IPR015793">
    <property type="entry name" value="Pyrv_Knase_brl"/>
</dbReference>
<dbReference type="GO" id="GO:0030955">
    <property type="term" value="F:potassium ion binding"/>
    <property type="evidence" value="ECO:0007669"/>
    <property type="project" value="UniProtKB-UniRule"/>
</dbReference>
<dbReference type="NCBIfam" id="NF004491">
    <property type="entry name" value="PRK05826.1"/>
    <property type="match status" value="1"/>
</dbReference>
<evidence type="ECO:0000256" key="3">
    <source>
        <dbReference type="ARBA" id="ARBA00008663"/>
    </source>
</evidence>
<proteinExistence type="inferred from homology"/>
<keyword evidence="12 17" id="KW-0670">Pyruvate</keyword>
<evidence type="ECO:0000256" key="4">
    <source>
        <dbReference type="ARBA" id="ARBA00012142"/>
    </source>
</evidence>
<dbReference type="InterPro" id="IPR018209">
    <property type="entry name" value="Pyrv_Knase_AS"/>
</dbReference>
<dbReference type="SUPFAM" id="SSF50800">
    <property type="entry name" value="PK beta-barrel domain-like"/>
    <property type="match status" value="1"/>
</dbReference>
<dbReference type="PATRIC" id="fig|231023.4.peg.4251"/>
<dbReference type="InterPro" id="IPR015795">
    <property type="entry name" value="Pyrv_Knase_C"/>
</dbReference>
<comment type="cofactor">
    <cofactor evidence="1">
        <name>K(+)</name>
        <dbReference type="ChEBI" id="CHEBI:29103"/>
    </cofactor>
</comment>
<evidence type="ECO:0000256" key="11">
    <source>
        <dbReference type="ARBA" id="ARBA00023152"/>
    </source>
</evidence>
<keyword evidence="5 14" id="KW-0808">Transferase</keyword>
<comment type="similarity">
    <text evidence="3 14">Belongs to the pyruvate kinase family.</text>
</comment>
<comment type="catalytic activity">
    <reaction evidence="14">
        <text>pyruvate + ATP = phosphoenolpyruvate + ADP + H(+)</text>
        <dbReference type="Rhea" id="RHEA:18157"/>
        <dbReference type="ChEBI" id="CHEBI:15361"/>
        <dbReference type="ChEBI" id="CHEBI:15378"/>
        <dbReference type="ChEBI" id="CHEBI:30616"/>
        <dbReference type="ChEBI" id="CHEBI:58702"/>
        <dbReference type="ChEBI" id="CHEBI:456216"/>
        <dbReference type="EC" id="2.7.1.40"/>
    </reaction>
</comment>
<dbReference type="InterPro" id="IPR036918">
    <property type="entry name" value="Pyrv_Knase_C_sf"/>
</dbReference>
<dbReference type="Proteomes" id="UP000005268">
    <property type="component" value="Chromosome"/>
</dbReference>
<feature type="domain" description="Pyruvate kinase barrel" evidence="15">
    <location>
        <begin position="27"/>
        <end position="353"/>
    </location>
</feature>
<dbReference type="Gene3D" id="3.40.1380.20">
    <property type="entry name" value="Pyruvate kinase, C-terminal domain"/>
    <property type="match status" value="1"/>
</dbReference>
<keyword evidence="10 14" id="KW-0460">Magnesium</keyword>
<evidence type="ECO:0000256" key="2">
    <source>
        <dbReference type="ARBA" id="ARBA00004997"/>
    </source>
</evidence>
<dbReference type="GO" id="GO:0004743">
    <property type="term" value="F:pyruvate kinase activity"/>
    <property type="evidence" value="ECO:0007669"/>
    <property type="project" value="UniProtKB-UniRule"/>
</dbReference>
<keyword evidence="7" id="KW-0547">Nucleotide-binding</keyword>
<evidence type="ECO:0000313" key="18">
    <source>
        <dbReference type="Proteomes" id="UP000005268"/>
    </source>
</evidence>
<dbReference type="SUPFAM" id="SSF51621">
    <property type="entry name" value="Phosphoenolpyruvate/pyruvate domain"/>
    <property type="match status" value="1"/>
</dbReference>
<protein>
    <recommendedName>
        <fullName evidence="4 13">Pyruvate kinase</fullName>
        <ecNumber evidence="4 13">2.7.1.40</ecNumber>
    </recommendedName>
</protein>
<evidence type="ECO:0000256" key="1">
    <source>
        <dbReference type="ARBA" id="ARBA00001958"/>
    </source>
</evidence>
<dbReference type="PRINTS" id="PR01050">
    <property type="entry name" value="PYRUVTKNASE"/>
</dbReference>
<dbReference type="UniPathway" id="UPA00109">
    <property type="reaction ID" value="UER00188"/>
</dbReference>
<comment type="pathway">
    <text evidence="2 14">Carbohydrate degradation; glycolysis; pyruvate from D-glyceraldehyde 3-phosphate: step 5/5.</text>
</comment>
<dbReference type="InterPro" id="IPR011037">
    <property type="entry name" value="Pyrv_Knase-like_insert_dom_sf"/>
</dbReference>
<dbReference type="InterPro" id="IPR015813">
    <property type="entry name" value="Pyrv/PenolPyrv_kinase-like_dom"/>
</dbReference>
<keyword evidence="11 14" id="KW-0324">Glycolysis</keyword>
<dbReference type="GO" id="GO:0000287">
    <property type="term" value="F:magnesium ion binding"/>
    <property type="evidence" value="ECO:0007669"/>
    <property type="project" value="UniProtKB-UniRule"/>
</dbReference>
<dbReference type="PROSITE" id="PS00110">
    <property type="entry name" value="PYRUVATE_KINASE"/>
    <property type="match status" value="1"/>
</dbReference>
<evidence type="ECO:0000256" key="8">
    <source>
        <dbReference type="ARBA" id="ARBA00022777"/>
    </source>
</evidence>
<dbReference type="SUPFAM" id="SSF52935">
    <property type="entry name" value="PK C-terminal domain-like"/>
    <property type="match status" value="1"/>
</dbReference>
<keyword evidence="8 14" id="KW-0418">Kinase</keyword>
<dbReference type="InterPro" id="IPR001697">
    <property type="entry name" value="Pyr_Knase"/>
</dbReference>
<dbReference type="Pfam" id="PF02887">
    <property type="entry name" value="PK_C"/>
    <property type="match status" value="1"/>
</dbReference>
<gene>
    <name evidence="17" type="ORF">YSA_08814</name>
</gene>
<dbReference type="NCBIfam" id="TIGR01064">
    <property type="entry name" value="pyruv_kin"/>
    <property type="match status" value="1"/>
</dbReference>
<dbReference type="PANTHER" id="PTHR11817">
    <property type="entry name" value="PYRUVATE KINASE"/>
    <property type="match status" value="1"/>
</dbReference>
<dbReference type="FunFam" id="2.40.33.10:FF:000001">
    <property type="entry name" value="Pyruvate kinase"/>
    <property type="match status" value="1"/>
</dbReference>
<feature type="domain" description="Pyruvate kinase C-terminal" evidence="16">
    <location>
        <begin position="385"/>
        <end position="500"/>
    </location>
</feature>
<evidence type="ECO:0000256" key="5">
    <source>
        <dbReference type="ARBA" id="ARBA00022679"/>
    </source>
</evidence>
<dbReference type="InterPro" id="IPR040442">
    <property type="entry name" value="Pyrv_kinase-like_dom_sf"/>
</dbReference>
<dbReference type="Pfam" id="PF00224">
    <property type="entry name" value="PK"/>
    <property type="match status" value="1"/>
</dbReference>
<organism evidence="17 18">
    <name type="scientific">Pseudomonas putida ND6</name>
    <dbReference type="NCBI Taxonomy" id="231023"/>
    <lineage>
        <taxon>Bacteria</taxon>
        <taxon>Pseudomonadati</taxon>
        <taxon>Pseudomonadota</taxon>
        <taxon>Gammaproteobacteria</taxon>
        <taxon>Pseudomonadales</taxon>
        <taxon>Pseudomonadaceae</taxon>
        <taxon>Pseudomonas</taxon>
    </lineage>
</organism>
<evidence type="ECO:0000313" key="17">
    <source>
        <dbReference type="EMBL" id="AFK71538.1"/>
    </source>
</evidence>
<name>I3V1B7_PSEPU</name>
<dbReference type="KEGG" id="ppi:YSA_08814"/>
<dbReference type="GO" id="GO:0016301">
    <property type="term" value="F:kinase activity"/>
    <property type="evidence" value="ECO:0007669"/>
    <property type="project" value="UniProtKB-KW"/>
</dbReference>
<evidence type="ECO:0000259" key="15">
    <source>
        <dbReference type="Pfam" id="PF00224"/>
    </source>
</evidence>
<dbReference type="EMBL" id="CP003588">
    <property type="protein sequence ID" value="AFK71538.1"/>
    <property type="molecule type" value="Genomic_DNA"/>
</dbReference>
<evidence type="ECO:0000256" key="10">
    <source>
        <dbReference type="ARBA" id="ARBA00022842"/>
    </source>
</evidence>
<dbReference type="Gene3D" id="2.40.33.10">
    <property type="entry name" value="PK beta-barrel domain-like"/>
    <property type="match status" value="1"/>
</dbReference>
<keyword evidence="6" id="KW-0479">Metal-binding</keyword>
<reference evidence="17 18" key="1">
    <citation type="journal article" date="2012" name="J. Bacteriol.">
        <title>Complete Genome Sequence of the Naphthalene-Degrading Pseudomonas putida Strain ND6.</title>
        <authorList>
            <person name="Li S."/>
            <person name="Zhao H."/>
            <person name="Li Y."/>
            <person name="Niu S."/>
            <person name="Cai B."/>
        </authorList>
    </citation>
    <scope>NUCLEOTIDE SEQUENCE [LARGE SCALE GENOMIC DNA]</scope>
    <source>
        <strain evidence="17 18">ND6</strain>
    </source>
</reference>
<dbReference type="GO" id="GO:0005524">
    <property type="term" value="F:ATP binding"/>
    <property type="evidence" value="ECO:0007669"/>
    <property type="project" value="UniProtKB-KW"/>
</dbReference>
<evidence type="ECO:0000256" key="12">
    <source>
        <dbReference type="ARBA" id="ARBA00023317"/>
    </source>
</evidence>
<dbReference type="EC" id="2.7.1.40" evidence="4 13"/>
<evidence type="ECO:0000259" key="16">
    <source>
        <dbReference type="Pfam" id="PF02887"/>
    </source>
</evidence>
<evidence type="ECO:0000256" key="9">
    <source>
        <dbReference type="ARBA" id="ARBA00022840"/>
    </source>
</evidence>